<reference evidence="1" key="1">
    <citation type="journal article" date="2021" name="Proc. Natl. Acad. Sci. U.S.A.">
        <title>A Catalog of Tens of Thousands of Viruses from Human Metagenomes Reveals Hidden Associations with Chronic Diseases.</title>
        <authorList>
            <person name="Tisza M.J."/>
            <person name="Buck C.B."/>
        </authorList>
    </citation>
    <scope>NUCLEOTIDE SEQUENCE</scope>
    <source>
        <strain evidence="1">CtD8022</strain>
    </source>
</reference>
<proteinExistence type="predicted"/>
<sequence>MTIQQITADQREQQFIAELDDAREILQVLKTAYKEHATGRGLTKRYKIKDREMEFVDLADLLKQIRYWENEIRKFEAALGFSARRSGRIICRF</sequence>
<dbReference type="EMBL" id="BK015334">
    <property type="protein sequence ID" value="DAE01850.1"/>
    <property type="molecule type" value="Genomic_DNA"/>
</dbReference>
<evidence type="ECO:0000313" key="1">
    <source>
        <dbReference type="EMBL" id="DAE01850.1"/>
    </source>
</evidence>
<name>A0A8S5P4A3_9CAUD</name>
<organism evidence="1">
    <name type="scientific">Myoviridae sp. ctD8022</name>
    <dbReference type="NCBI Taxonomy" id="2825056"/>
    <lineage>
        <taxon>Viruses</taxon>
        <taxon>Duplodnaviria</taxon>
        <taxon>Heunggongvirae</taxon>
        <taxon>Uroviricota</taxon>
        <taxon>Caudoviricetes</taxon>
    </lineage>
</organism>
<protein>
    <submittedName>
        <fullName evidence="1">Head-to-tail joining protein W (GpW), fast protein folding, downhill</fullName>
    </submittedName>
</protein>
<accession>A0A8S5P4A3</accession>